<feature type="transmembrane region" description="Helical" evidence="33">
    <location>
        <begin position="254"/>
        <end position="274"/>
    </location>
</feature>
<dbReference type="KEGG" id="chx:102179058"/>
<keyword evidence="35" id="KW-1185">Reference proteome</keyword>
<keyword evidence="10" id="KW-0443">Lipid metabolism</keyword>
<evidence type="ECO:0000256" key="24">
    <source>
        <dbReference type="ARBA" id="ARBA00052450"/>
    </source>
</evidence>
<comment type="catalytic activity">
    <reaction evidence="23">
        <text>4alpha-methyl-5alpha-cholest-8-en-3-one + NADPH + H(+) = 4alpha-methyl-5alpha-cholest-8-en-3beta-ol + NADP(+)</text>
        <dbReference type="Rhea" id="RHEA:46832"/>
        <dbReference type="ChEBI" id="CHEBI:15378"/>
        <dbReference type="ChEBI" id="CHEBI:57783"/>
        <dbReference type="ChEBI" id="CHEBI:58349"/>
        <dbReference type="ChEBI" id="CHEBI:87050"/>
        <dbReference type="ChEBI" id="CHEBI:87051"/>
    </reaction>
    <physiologicalReaction direction="left-to-right" evidence="23">
        <dbReference type="Rhea" id="RHEA:46833"/>
    </physiologicalReaction>
</comment>
<dbReference type="CTD" id="51478"/>
<comment type="catalytic activity">
    <reaction evidence="18">
        <text>3-dehydro-4alpha-methylzymosterol + NADPH + H(+) = 4alpha-methylzymosterol + NADP(+)</text>
        <dbReference type="Rhea" id="RHEA:36379"/>
        <dbReference type="ChEBI" id="CHEBI:1949"/>
        <dbReference type="ChEBI" id="CHEBI:15378"/>
        <dbReference type="ChEBI" id="CHEBI:57783"/>
        <dbReference type="ChEBI" id="CHEBI:58349"/>
        <dbReference type="ChEBI" id="CHEBI:136486"/>
        <dbReference type="EC" id="1.1.1.270"/>
    </reaction>
    <physiologicalReaction direction="left-to-right" evidence="18">
        <dbReference type="Rhea" id="RHEA:36380"/>
    </physiologicalReaction>
</comment>
<dbReference type="GeneTree" id="ENSGT00390000013340"/>
<evidence type="ECO:0000256" key="11">
    <source>
        <dbReference type="ARBA" id="ARBA00023136"/>
    </source>
</evidence>
<keyword evidence="7 33" id="KW-1133">Transmembrane helix</keyword>
<evidence type="ECO:0000256" key="10">
    <source>
        <dbReference type="ARBA" id="ARBA00023098"/>
    </source>
</evidence>
<dbReference type="OMA" id="WHNIDGY"/>
<dbReference type="InterPro" id="IPR036291">
    <property type="entry name" value="NAD(P)-bd_dom_sf"/>
</dbReference>
<dbReference type="GO" id="GO:0048706">
    <property type="term" value="P:embryonic skeletal system development"/>
    <property type="evidence" value="ECO:0007669"/>
    <property type="project" value="Ensembl"/>
</dbReference>
<evidence type="ECO:0000256" key="13">
    <source>
        <dbReference type="ARBA" id="ARBA00023589"/>
    </source>
</evidence>
<evidence type="ECO:0000256" key="12">
    <source>
        <dbReference type="ARBA" id="ARBA00023180"/>
    </source>
</evidence>
<evidence type="ECO:0000256" key="22">
    <source>
        <dbReference type="ARBA" id="ARBA00052439"/>
    </source>
</evidence>
<keyword evidence="4" id="KW-0256">Endoplasmic reticulum</keyword>
<dbReference type="GO" id="GO:0030154">
    <property type="term" value="P:cell differentiation"/>
    <property type="evidence" value="ECO:0007669"/>
    <property type="project" value="Ensembl"/>
</dbReference>
<dbReference type="SUPFAM" id="SSF51735">
    <property type="entry name" value="NAD(P)-binding Rossmann-fold domains"/>
    <property type="match status" value="1"/>
</dbReference>
<dbReference type="GeneID" id="102179058"/>
<gene>
    <name evidence="34" type="primary">HSD17B7</name>
</gene>
<comment type="subunit">
    <text evidence="26">Binds to the short form of prolactin receptor.</text>
</comment>
<comment type="pathway">
    <text evidence="13">Steroid biosynthesis; zymosterol biosynthesis; zymosterol from lanosterol: step 5/6.</text>
</comment>
<evidence type="ECO:0000256" key="1">
    <source>
        <dbReference type="ARBA" id="ARBA00004389"/>
    </source>
</evidence>
<evidence type="ECO:0000256" key="15">
    <source>
        <dbReference type="ARBA" id="ARBA00023621"/>
    </source>
</evidence>
<dbReference type="EC" id="1.1.1.270" evidence="15"/>
<keyword evidence="2" id="KW-0444">Lipid biosynthesis</keyword>
<comment type="catalytic activity">
    <reaction evidence="19">
        <text>5alpha-cholest-8-en-3-one + NADPH + H(+) = 5alpha-cholest-8-en-3beta-ol + NADP(+)</text>
        <dbReference type="Rhea" id="RHEA:46852"/>
        <dbReference type="ChEBI" id="CHEBI:15378"/>
        <dbReference type="ChEBI" id="CHEBI:16608"/>
        <dbReference type="ChEBI" id="CHEBI:57783"/>
        <dbReference type="ChEBI" id="CHEBI:58349"/>
        <dbReference type="ChEBI" id="CHEBI:87056"/>
    </reaction>
    <physiologicalReaction direction="left-to-right" evidence="19">
        <dbReference type="Rhea" id="RHEA:46853"/>
    </physiologicalReaction>
</comment>
<evidence type="ECO:0000256" key="30">
    <source>
        <dbReference type="ARBA" id="ARBA00081545"/>
    </source>
</evidence>
<accession>A0A452DSV0</accession>
<reference evidence="34" key="3">
    <citation type="submission" date="2025-09" db="UniProtKB">
        <authorList>
            <consortium name="Ensembl"/>
        </authorList>
    </citation>
    <scope>IDENTIFICATION</scope>
</reference>
<dbReference type="EC" id="1.1.1.62" evidence="16"/>
<evidence type="ECO:0000256" key="33">
    <source>
        <dbReference type="SAM" id="Phobius"/>
    </source>
</evidence>
<comment type="catalytic activity">
    <reaction evidence="21">
        <text>a 3beta-hydroxysteroid + NADP(+) = a 3-oxosteroid + NADPH + H(+)</text>
        <dbReference type="Rhea" id="RHEA:34787"/>
        <dbReference type="ChEBI" id="CHEBI:15378"/>
        <dbReference type="ChEBI" id="CHEBI:36836"/>
        <dbReference type="ChEBI" id="CHEBI:47788"/>
        <dbReference type="ChEBI" id="CHEBI:57783"/>
        <dbReference type="ChEBI" id="CHEBI:58349"/>
        <dbReference type="EC" id="1.1.1.270"/>
    </reaction>
    <physiologicalReaction direction="right-to-left" evidence="21">
        <dbReference type="Rhea" id="RHEA:34789"/>
    </physiologicalReaction>
</comment>
<dbReference type="Pfam" id="PF00106">
    <property type="entry name" value="adh_short"/>
    <property type="match status" value="1"/>
</dbReference>
<keyword evidence="6" id="KW-0752">Steroid biosynthesis</keyword>
<keyword evidence="9" id="KW-0520">NAD</keyword>
<dbReference type="PANTHER" id="PTHR44442:SF1">
    <property type="entry name" value="3-KETO-STEROID REDUCTASE_17-BETA-HYDROXYSTEROID DEHYDROGENASE 7"/>
    <property type="match status" value="1"/>
</dbReference>
<evidence type="ECO:0000256" key="5">
    <source>
        <dbReference type="ARBA" id="ARBA00022857"/>
    </source>
</evidence>
<keyword evidence="12" id="KW-0325">Glycoprotein</keyword>
<evidence type="ECO:0000256" key="21">
    <source>
        <dbReference type="ARBA" id="ARBA00051929"/>
    </source>
</evidence>
<comment type="subcellular location">
    <subcellularLocation>
        <location evidence="1">Endoplasmic reticulum membrane</location>
        <topology evidence="1">Single-pass membrane protein</topology>
    </subcellularLocation>
</comment>
<evidence type="ECO:0000256" key="27">
    <source>
        <dbReference type="ARBA" id="ARBA00066807"/>
    </source>
</evidence>
<dbReference type="AlphaFoldDB" id="A0A452DSV0"/>
<keyword evidence="5" id="KW-0521">NADP</keyword>
<dbReference type="GO" id="GO:0004303">
    <property type="term" value="F:estradiol 17-beta-dehydrogenase [NAD(P)+] activity"/>
    <property type="evidence" value="ECO:0007669"/>
    <property type="project" value="UniProtKB-EC"/>
</dbReference>
<evidence type="ECO:0000256" key="17">
    <source>
        <dbReference type="ARBA" id="ARBA00037929"/>
    </source>
</evidence>
<evidence type="ECO:0000256" key="31">
    <source>
        <dbReference type="ARBA" id="ARBA00083156"/>
    </source>
</evidence>
<evidence type="ECO:0000256" key="28">
    <source>
        <dbReference type="ARBA" id="ARBA00071031"/>
    </source>
</evidence>
<evidence type="ECO:0000256" key="25">
    <source>
        <dbReference type="ARBA" id="ARBA00052561"/>
    </source>
</evidence>
<evidence type="ECO:0000256" key="29">
    <source>
        <dbReference type="ARBA" id="ARBA00077091"/>
    </source>
</evidence>
<evidence type="ECO:0000313" key="34">
    <source>
        <dbReference type="Ensembl" id="ENSCHIP00000002878.1"/>
    </source>
</evidence>
<evidence type="ECO:0000256" key="9">
    <source>
        <dbReference type="ARBA" id="ARBA00023027"/>
    </source>
</evidence>
<dbReference type="InterPro" id="IPR002347">
    <property type="entry name" value="SDR_fam"/>
</dbReference>
<evidence type="ECO:0000256" key="8">
    <source>
        <dbReference type="ARBA" id="ARBA00023002"/>
    </source>
</evidence>
<organism evidence="34 35">
    <name type="scientific">Capra hircus</name>
    <name type="common">Goat</name>
    <dbReference type="NCBI Taxonomy" id="9925"/>
    <lineage>
        <taxon>Eukaryota</taxon>
        <taxon>Metazoa</taxon>
        <taxon>Chordata</taxon>
        <taxon>Craniata</taxon>
        <taxon>Vertebrata</taxon>
        <taxon>Euteleostomi</taxon>
        <taxon>Mammalia</taxon>
        <taxon>Eutheria</taxon>
        <taxon>Laurasiatheria</taxon>
        <taxon>Artiodactyla</taxon>
        <taxon>Ruminantia</taxon>
        <taxon>Pecora</taxon>
        <taxon>Bovidae</taxon>
        <taxon>Caprinae</taxon>
        <taxon>Capra</taxon>
    </lineage>
</organism>
<sequence>MGLNNRGKPCWVPALGRVVTGCASMRKVVLITGASSGVGLALCRRLLEEDDALHLCLACRRMSKAEAVRTSLLASHPTAEVSIVQVDVSSLPSVFQATKELKQRFQRLDYVYLNAGIMPNPQLNIKALFRGLFSRKVIHIFSTAEGLLTQNDKITPDGLQEVFETNVFGHFILIQELESLLCHSESPSQLIWTSSRNAKKSNFSLEDVQHSKGQEPYSSSKYAIDLLSVALNRNFNHQGLYSSVVCPGTMLTNLTYGILPPFVWMLIMPIIWLLRFFANAFTLTPHNGTEALVWLFHQKPESLNPLVKYLSATTGFGSNYVTSKKMDLDEDTAEKFYQKLLKLEKQIRVTIQKTNNRN</sequence>
<dbReference type="EMBL" id="LWLT01000004">
    <property type="status" value="NOT_ANNOTATED_CDS"/>
    <property type="molecule type" value="Genomic_DNA"/>
</dbReference>
<dbReference type="GO" id="GO:0007420">
    <property type="term" value="P:brain development"/>
    <property type="evidence" value="ECO:0007669"/>
    <property type="project" value="Ensembl"/>
</dbReference>
<dbReference type="GO" id="GO:0005789">
    <property type="term" value="C:endoplasmic reticulum membrane"/>
    <property type="evidence" value="ECO:0007669"/>
    <property type="project" value="UniProtKB-SubCell"/>
</dbReference>
<evidence type="ECO:0000256" key="14">
    <source>
        <dbReference type="ARBA" id="ARBA00023593"/>
    </source>
</evidence>
<evidence type="ECO:0000313" key="35">
    <source>
        <dbReference type="Proteomes" id="UP000291000"/>
    </source>
</evidence>
<keyword evidence="8" id="KW-0560">Oxidoreductase</keyword>
<comment type="catalytic activity">
    <reaction evidence="20">
        <text>5alpha-androstane-3beta,17beta-diol + NADP(+) = 17beta-hydroxy-5alpha-androstan-3-one + NADPH + H(+)</text>
        <dbReference type="Rhea" id="RHEA:16297"/>
        <dbReference type="ChEBI" id="CHEBI:15378"/>
        <dbReference type="ChEBI" id="CHEBI:16330"/>
        <dbReference type="ChEBI" id="CHEBI:18329"/>
        <dbReference type="ChEBI" id="CHEBI:57783"/>
        <dbReference type="ChEBI" id="CHEBI:58349"/>
        <dbReference type="EC" id="1.1.1.210"/>
    </reaction>
    <physiologicalReaction direction="right-to-left" evidence="20">
        <dbReference type="Rhea" id="RHEA:16299"/>
    </physiologicalReaction>
</comment>
<evidence type="ECO:0000256" key="19">
    <source>
        <dbReference type="ARBA" id="ARBA00050673"/>
    </source>
</evidence>
<dbReference type="GO" id="GO:0006703">
    <property type="term" value="P:estrogen biosynthetic process"/>
    <property type="evidence" value="ECO:0007669"/>
    <property type="project" value="Ensembl"/>
</dbReference>
<evidence type="ECO:0000256" key="26">
    <source>
        <dbReference type="ARBA" id="ARBA00063141"/>
    </source>
</evidence>
<reference evidence="34 35" key="1">
    <citation type="submission" date="2016-04" db="EMBL/GenBank/DDBJ databases">
        <title>Polished mammalian reference genomes with single-molecule sequencing and chromosome conformation capture applied to the Capra hircus genome.</title>
        <authorList>
            <person name="Bickhart D.M."/>
            <person name="Koren S."/>
            <person name="Rosen B."/>
            <person name="Hastie A."/>
            <person name="Liachko I."/>
            <person name="Sullivan S.T."/>
            <person name="Burton J."/>
            <person name="Sayre B.L."/>
            <person name="Huson H.J."/>
            <person name="Lee J."/>
            <person name="Lam E."/>
            <person name="Kelley C.M."/>
            <person name="Hutchison J.L."/>
            <person name="Zhou Y."/>
            <person name="Sun J."/>
            <person name="Crisa A."/>
            <person name="Schwartz J.C."/>
            <person name="Hammond J.A."/>
            <person name="Schroeder S.G."/>
            <person name="Liu G.E."/>
            <person name="Dunham M."/>
            <person name="Shendure J."/>
            <person name="Sonstegard T.S."/>
            <person name="Phillippy A.M."/>
            <person name="Van Tassell C.P."/>
            <person name="Smith T.P."/>
        </authorList>
    </citation>
    <scope>NUCLEOTIDE SEQUENCE [LARGE SCALE GENOMIC DNA]</scope>
</reference>
<dbReference type="InterPro" id="IPR052834">
    <property type="entry name" value="3KSR/17beta-HSD"/>
</dbReference>
<comment type="catalytic activity">
    <reaction evidence="22">
        <text>4alpha-methyl-5alpha-cholest-7-en-3beta-ol + NADP(+) = 4alpha-methyl-5alpha-cholest-7-en-3-one + NADPH + H(+)</text>
        <dbReference type="Rhea" id="RHEA:18409"/>
        <dbReference type="ChEBI" id="CHEBI:15378"/>
        <dbReference type="ChEBI" id="CHEBI:16495"/>
        <dbReference type="ChEBI" id="CHEBI:18378"/>
        <dbReference type="ChEBI" id="CHEBI:57783"/>
        <dbReference type="ChEBI" id="CHEBI:58349"/>
        <dbReference type="EC" id="1.1.1.270"/>
    </reaction>
    <physiologicalReaction direction="right-to-left" evidence="22">
        <dbReference type="Rhea" id="RHEA:18411"/>
    </physiologicalReaction>
</comment>
<dbReference type="GO" id="GO:0000253">
    <property type="term" value="F:3-beta-hydroxysteroid 3-dehydrogenase (NADP+) activity"/>
    <property type="evidence" value="ECO:0007669"/>
    <property type="project" value="UniProtKB-EC"/>
</dbReference>
<evidence type="ECO:0000256" key="4">
    <source>
        <dbReference type="ARBA" id="ARBA00022824"/>
    </source>
</evidence>
<keyword evidence="11 33" id="KW-0472">Membrane</keyword>
<evidence type="ECO:0000256" key="18">
    <source>
        <dbReference type="ARBA" id="ARBA00048246"/>
    </source>
</evidence>
<evidence type="ECO:0000256" key="2">
    <source>
        <dbReference type="ARBA" id="ARBA00022516"/>
    </source>
</evidence>
<proteinExistence type="inferred from homology"/>
<dbReference type="CDD" id="cd08941">
    <property type="entry name" value="3KS_SDR_c"/>
    <property type="match status" value="1"/>
</dbReference>
<evidence type="ECO:0000256" key="23">
    <source>
        <dbReference type="ARBA" id="ARBA00052448"/>
    </source>
</evidence>
<dbReference type="PANTHER" id="PTHR44442">
    <property type="entry name" value="3-KETO-STEROID REDUCTASE"/>
    <property type="match status" value="1"/>
</dbReference>
<evidence type="ECO:0000256" key="16">
    <source>
        <dbReference type="ARBA" id="ARBA00024072"/>
    </source>
</evidence>
<dbReference type="FunFam" id="3.40.50.720:FF:000289">
    <property type="entry name" value="Hydroxysteroid 17-beta dehydrogenase 7"/>
    <property type="match status" value="1"/>
</dbReference>
<comment type="similarity">
    <text evidence="14">Belongs to the short-chain dehydrogenases/reductases (SDR) family. ERG27 subfamily.</text>
</comment>
<dbReference type="Gene3D" id="3.40.50.720">
    <property type="entry name" value="NAD(P)-binding Rossmann-like Domain"/>
    <property type="match status" value="1"/>
</dbReference>
<dbReference type="Bgee" id="ENSCHIG00000006708">
    <property type="expression patterns" value="Expressed in adrenal gland and 17 other cell types or tissues"/>
</dbReference>
<dbReference type="GO" id="GO:0047024">
    <property type="term" value="F:5-alpha-androstane-3-beta,17-beta-diol dehydrogenase (NADP+) activity"/>
    <property type="evidence" value="ECO:0007669"/>
    <property type="project" value="UniProtKB-EC"/>
</dbReference>
<evidence type="ECO:0000256" key="6">
    <source>
        <dbReference type="ARBA" id="ARBA00022955"/>
    </source>
</evidence>
<dbReference type="STRING" id="9925.ENSCHIP00000002878"/>
<name>A0A452DSV0_CAPHI</name>
<dbReference type="Proteomes" id="UP000291000">
    <property type="component" value="Chromosome 3"/>
</dbReference>
<comment type="catalytic activity">
    <reaction evidence="24">
        <text>17beta-estradiol + NADP(+) = estrone + NADPH + H(+)</text>
        <dbReference type="Rhea" id="RHEA:24616"/>
        <dbReference type="ChEBI" id="CHEBI:15378"/>
        <dbReference type="ChEBI" id="CHEBI:16469"/>
        <dbReference type="ChEBI" id="CHEBI:17263"/>
        <dbReference type="ChEBI" id="CHEBI:57783"/>
        <dbReference type="ChEBI" id="CHEBI:58349"/>
        <dbReference type="EC" id="1.1.1.62"/>
    </reaction>
    <physiologicalReaction direction="right-to-left" evidence="24">
        <dbReference type="Rhea" id="RHEA:24618"/>
    </physiologicalReaction>
</comment>
<comment type="pathway">
    <text evidence="17">Steroid biosynthesis; estrogen biosynthesis.</text>
</comment>
<dbReference type="GO" id="GO:0008209">
    <property type="term" value="P:androgen metabolic process"/>
    <property type="evidence" value="ECO:0007669"/>
    <property type="project" value="Ensembl"/>
</dbReference>
<evidence type="ECO:0000256" key="32">
    <source>
        <dbReference type="ARBA" id="ARBA00083257"/>
    </source>
</evidence>
<dbReference type="EC" id="1.1.1.210" evidence="27"/>
<dbReference type="PRINTS" id="PR00081">
    <property type="entry name" value="GDHRDH"/>
</dbReference>
<dbReference type="UniPathway" id="UPA00770">
    <property type="reaction ID" value="UER00758"/>
</dbReference>
<dbReference type="GO" id="GO:0006695">
    <property type="term" value="P:cholesterol biosynthetic process"/>
    <property type="evidence" value="ECO:0007669"/>
    <property type="project" value="Ensembl"/>
</dbReference>
<keyword evidence="3 33" id="KW-0812">Transmembrane</keyword>
<evidence type="ECO:0000256" key="3">
    <source>
        <dbReference type="ARBA" id="ARBA00022692"/>
    </source>
</evidence>
<dbReference type="OrthoDB" id="9989144at2759"/>
<protein>
    <recommendedName>
        <fullName evidence="28">3-keto-steroid reductase/17-beta-hydroxysteroid dehydrogenase 7</fullName>
        <ecNumber evidence="27">1.1.1.210</ecNumber>
        <ecNumber evidence="15">1.1.1.270</ecNumber>
        <ecNumber evidence="16">1.1.1.62</ecNumber>
    </recommendedName>
    <alternativeName>
        <fullName evidence="30">17-beta-hydroxysteroid dehydrogenase 7</fullName>
    </alternativeName>
    <alternativeName>
        <fullName evidence="31">3-keto-steroid reductase</fullName>
    </alternativeName>
    <alternativeName>
        <fullName evidence="29">Dihydrotestosterone oxidoreductase</fullName>
    </alternativeName>
    <alternativeName>
        <fullName evidence="32">Estradiol 17-beta-dehydrogenase 7</fullName>
    </alternativeName>
</protein>
<dbReference type="RefSeq" id="XP_005677177.3">
    <property type="nucleotide sequence ID" value="XM_005677120.3"/>
</dbReference>
<dbReference type="Ensembl" id="ENSCHIT00000008899.1">
    <property type="protein sequence ID" value="ENSCHIP00000002878.1"/>
    <property type="gene ID" value="ENSCHIG00000006708.1"/>
</dbReference>
<reference evidence="34" key="2">
    <citation type="submission" date="2025-08" db="UniProtKB">
        <authorList>
            <consortium name="Ensembl"/>
        </authorList>
    </citation>
    <scope>IDENTIFICATION</scope>
</reference>
<evidence type="ECO:0000256" key="20">
    <source>
        <dbReference type="ARBA" id="ARBA00051795"/>
    </source>
</evidence>
<dbReference type="InterPro" id="IPR042829">
    <property type="entry name" value="HSD17B7/Erg27"/>
</dbReference>
<evidence type="ECO:0000256" key="7">
    <source>
        <dbReference type="ARBA" id="ARBA00022989"/>
    </source>
</evidence>
<comment type="catalytic activity">
    <reaction evidence="25">
        <text>zymosterone + NADPH + H(+) = zymosterol + NADP(+)</text>
        <dbReference type="Rhea" id="RHEA:33459"/>
        <dbReference type="ChEBI" id="CHEBI:15378"/>
        <dbReference type="ChEBI" id="CHEBI:18252"/>
        <dbReference type="ChEBI" id="CHEBI:52386"/>
        <dbReference type="ChEBI" id="CHEBI:57783"/>
        <dbReference type="ChEBI" id="CHEBI:58349"/>
    </reaction>
    <physiologicalReaction direction="left-to-right" evidence="25">
        <dbReference type="Rhea" id="RHEA:33460"/>
    </physiologicalReaction>
</comment>
<dbReference type="GO" id="GO:0048568">
    <property type="term" value="P:embryonic organ development"/>
    <property type="evidence" value="ECO:0007669"/>
    <property type="project" value="Ensembl"/>
</dbReference>